<keyword evidence="10" id="KW-0406">Ion transport</keyword>
<dbReference type="PANTHER" id="PTHR43065">
    <property type="entry name" value="SENSOR HISTIDINE KINASE"/>
    <property type="match status" value="1"/>
</dbReference>
<evidence type="ECO:0000256" key="7">
    <source>
        <dbReference type="ARBA" id="ARBA00022847"/>
    </source>
</evidence>
<feature type="transmembrane region" description="Helical" evidence="12">
    <location>
        <begin position="194"/>
        <end position="221"/>
    </location>
</feature>
<comment type="caution">
    <text evidence="16">The sequence shown here is derived from an EMBL/GenBank/DDBJ whole genome shotgun (WGS) entry which is preliminary data.</text>
</comment>
<dbReference type="InterPro" id="IPR013656">
    <property type="entry name" value="PAS_4"/>
</dbReference>
<gene>
    <name evidence="16" type="ORF">BTE48_08725</name>
</gene>
<feature type="domain" description="PAS" evidence="14">
    <location>
        <begin position="700"/>
        <end position="771"/>
    </location>
</feature>
<dbReference type="Pfam" id="PF02518">
    <property type="entry name" value="HATPase_c"/>
    <property type="match status" value="1"/>
</dbReference>
<feature type="transmembrane region" description="Helical" evidence="12">
    <location>
        <begin position="387"/>
        <end position="404"/>
    </location>
</feature>
<keyword evidence="7" id="KW-0769">Symport</keyword>
<evidence type="ECO:0000313" key="16">
    <source>
        <dbReference type="EMBL" id="OPX55462.1"/>
    </source>
</evidence>
<evidence type="ECO:0000256" key="4">
    <source>
        <dbReference type="ARBA" id="ARBA00012438"/>
    </source>
</evidence>
<dbReference type="InterPro" id="IPR003594">
    <property type="entry name" value="HATPase_dom"/>
</dbReference>
<dbReference type="PROSITE" id="PS50109">
    <property type="entry name" value="HIS_KIN"/>
    <property type="match status" value="1"/>
</dbReference>
<keyword evidence="10" id="KW-0915">Sodium</keyword>
<dbReference type="InterPro" id="IPR038377">
    <property type="entry name" value="Na/Glc_symporter_sf"/>
</dbReference>
<feature type="transmembrane region" description="Helical" evidence="12">
    <location>
        <begin position="75"/>
        <end position="94"/>
    </location>
</feature>
<keyword evidence="9 12" id="KW-0472">Membrane</keyword>
<keyword evidence="10" id="KW-0739">Sodium transport</keyword>
<accession>A0A1T4Q1D4</accession>
<dbReference type="Gene3D" id="1.20.1730.10">
    <property type="entry name" value="Sodium/glucose cotransporter"/>
    <property type="match status" value="1"/>
</dbReference>
<dbReference type="PANTHER" id="PTHR43065:SF47">
    <property type="match status" value="1"/>
</dbReference>
<feature type="transmembrane region" description="Helical" evidence="12">
    <location>
        <begin position="289"/>
        <end position="314"/>
    </location>
</feature>
<keyword evidence="11" id="KW-0175">Coiled coil</keyword>
<dbReference type="RefSeq" id="WP_078745301.1">
    <property type="nucleotide sequence ID" value="NZ_FUXG01000010.1"/>
</dbReference>
<feature type="coiled-coil region" evidence="11">
    <location>
        <begin position="837"/>
        <end position="867"/>
    </location>
</feature>
<dbReference type="InterPro" id="IPR004358">
    <property type="entry name" value="Sig_transdc_His_kin-like_C"/>
</dbReference>
<dbReference type="Proteomes" id="UP000191418">
    <property type="component" value="Unassembled WGS sequence"/>
</dbReference>
<feature type="transmembrane region" description="Helical" evidence="12">
    <location>
        <begin position="164"/>
        <end position="182"/>
    </location>
</feature>
<dbReference type="InterPro" id="IPR000014">
    <property type="entry name" value="PAS"/>
</dbReference>
<evidence type="ECO:0000256" key="3">
    <source>
        <dbReference type="ARBA" id="ARBA00006434"/>
    </source>
</evidence>
<dbReference type="InterPro" id="IPR036890">
    <property type="entry name" value="HATPase_C_sf"/>
</dbReference>
<evidence type="ECO:0000313" key="17">
    <source>
        <dbReference type="Proteomes" id="UP000191418"/>
    </source>
</evidence>
<dbReference type="NCBIfam" id="TIGR00229">
    <property type="entry name" value="sensory_box"/>
    <property type="match status" value="1"/>
</dbReference>
<dbReference type="SUPFAM" id="SSF55874">
    <property type="entry name" value="ATPase domain of HSP90 chaperone/DNA topoisomerase II/histidine kinase"/>
    <property type="match status" value="1"/>
</dbReference>
<dbReference type="PRINTS" id="PR00344">
    <property type="entry name" value="BCTRLSENSOR"/>
</dbReference>
<dbReference type="EC" id="2.7.13.3" evidence="4"/>
<evidence type="ECO:0000259" key="14">
    <source>
        <dbReference type="PROSITE" id="PS50112"/>
    </source>
</evidence>
<comment type="subcellular location">
    <subcellularLocation>
        <location evidence="2">Membrane</location>
        <topology evidence="2">Multi-pass membrane protein</topology>
    </subcellularLocation>
</comment>
<dbReference type="InterPro" id="IPR005467">
    <property type="entry name" value="His_kinase_dom"/>
</dbReference>
<proteinExistence type="inferred from homology"/>
<dbReference type="AlphaFoldDB" id="A0A1T4Q1D4"/>
<dbReference type="Gene3D" id="3.30.565.10">
    <property type="entry name" value="Histidine kinase-like ATPase, C-terminal domain"/>
    <property type="match status" value="1"/>
</dbReference>
<feature type="transmembrane region" description="Helical" evidence="12">
    <location>
        <begin position="442"/>
        <end position="465"/>
    </location>
</feature>
<evidence type="ECO:0000256" key="1">
    <source>
        <dbReference type="ARBA" id="ARBA00000085"/>
    </source>
</evidence>
<dbReference type="InterPro" id="IPR035965">
    <property type="entry name" value="PAS-like_dom_sf"/>
</dbReference>
<feature type="transmembrane region" description="Helical" evidence="12">
    <location>
        <begin position="123"/>
        <end position="144"/>
    </location>
</feature>
<evidence type="ECO:0000256" key="2">
    <source>
        <dbReference type="ARBA" id="ARBA00004141"/>
    </source>
</evidence>
<evidence type="ECO:0000256" key="6">
    <source>
        <dbReference type="ARBA" id="ARBA00022692"/>
    </source>
</evidence>
<dbReference type="GO" id="GO:0016020">
    <property type="term" value="C:membrane"/>
    <property type="evidence" value="ECO:0007669"/>
    <property type="project" value="UniProtKB-SubCell"/>
</dbReference>
<dbReference type="SUPFAM" id="SSF55785">
    <property type="entry name" value="PYP-like sensor domain (PAS domain)"/>
    <property type="match status" value="1"/>
</dbReference>
<dbReference type="SMART" id="SM00091">
    <property type="entry name" value="PAS"/>
    <property type="match status" value="1"/>
</dbReference>
<protein>
    <recommendedName>
        <fullName evidence="4">histidine kinase</fullName>
        <ecNumber evidence="4">2.7.13.3</ecNumber>
    </recommendedName>
</protein>
<dbReference type="GO" id="GO:0000155">
    <property type="term" value="F:phosphorelay sensor kinase activity"/>
    <property type="evidence" value="ECO:0007669"/>
    <property type="project" value="InterPro"/>
</dbReference>
<name>A0A1T4Q1D4_9GAMM</name>
<dbReference type="CDD" id="cd00082">
    <property type="entry name" value="HisKA"/>
    <property type="match status" value="1"/>
</dbReference>
<evidence type="ECO:0000256" key="10">
    <source>
        <dbReference type="ARBA" id="ARBA00023201"/>
    </source>
</evidence>
<dbReference type="InterPro" id="IPR000700">
    <property type="entry name" value="PAS-assoc_C"/>
</dbReference>
<feature type="transmembrane region" description="Helical" evidence="12">
    <location>
        <begin position="47"/>
        <end position="69"/>
    </location>
</feature>
<evidence type="ECO:0000256" key="9">
    <source>
        <dbReference type="ARBA" id="ARBA00023136"/>
    </source>
</evidence>
<dbReference type="CDD" id="cd00075">
    <property type="entry name" value="HATPase"/>
    <property type="match status" value="1"/>
</dbReference>
<dbReference type="PROSITE" id="PS00457">
    <property type="entry name" value="NA_SOLUT_SYMP_2"/>
    <property type="match status" value="1"/>
</dbReference>
<evidence type="ECO:0000259" key="15">
    <source>
        <dbReference type="PROSITE" id="PS50113"/>
    </source>
</evidence>
<dbReference type="EMBL" id="MTSM01000009">
    <property type="protein sequence ID" value="OPX55462.1"/>
    <property type="molecule type" value="Genomic_DNA"/>
</dbReference>
<dbReference type="Pfam" id="PF08448">
    <property type="entry name" value="PAS_4"/>
    <property type="match status" value="1"/>
</dbReference>
<organism evidence="16 17">
    <name type="scientific">Oceanospirillum multiglobuliferum</name>
    <dbReference type="NCBI Taxonomy" id="64969"/>
    <lineage>
        <taxon>Bacteria</taxon>
        <taxon>Pseudomonadati</taxon>
        <taxon>Pseudomonadota</taxon>
        <taxon>Gammaproteobacteria</taxon>
        <taxon>Oceanospirillales</taxon>
        <taxon>Oceanospirillaceae</taxon>
        <taxon>Oceanospirillum</taxon>
    </lineage>
</organism>
<dbReference type="GO" id="GO:0015293">
    <property type="term" value="F:symporter activity"/>
    <property type="evidence" value="ECO:0007669"/>
    <property type="project" value="UniProtKB-KW"/>
</dbReference>
<feature type="domain" description="PAC" evidence="15">
    <location>
        <begin position="773"/>
        <end position="824"/>
    </location>
</feature>
<dbReference type="PROSITE" id="PS50283">
    <property type="entry name" value="NA_SOLUT_SYMP_3"/>
    <property type="match status" value="1"/>
</dbReference>
<evidence type="ECO:0000256" key="12">
    <source>
        <dbReference type="SAM" id="Phobius"/>
    </source>
</evidence>
<reference evidence="16 17" key="1">
    <citation type="submission" date="2017-01" db="EMBL/GenBank/DDBJ databases">
        <title>Genome Sequencing of a Marine Spirillum, Oceanospirillum multiglobuliferum ATCC 33336, from Japan.</title>
        <authorList>
            <person name="Carney J.G."/>
            <person name="Trachtenberg A.M."/>
            <person name="Rheaume B.A."/>
            <person name="Linnane J.D."/>
            <person name="Pitts N.L."/>
            <person name="Mykles D.L."/>
            <person name="Maclea K.S."/>
        </authorList>
    </citation>
    <scope>NUCLEOTIDE SEQUENCE [LARGE SCALE GENOMIC DNA]</scope>
    <source>
        <strain evidence="16 17">ATCC 33336</strain>
    </source>
</reference>
<keyword evidence="8 12" id="KW-1133">Transmembrane helix</keyword>
<dbReference type="CDD" id="cd10322">
    <property type="entry name" value="SLC5sbd"/>
    <property type="match status" value="1"/>
</dbReference>
<dbReference type="OrthoDB" id="9764438at2"/>
<dbReference type="PROSITE" id="PS50113">
    <property type="entry name" value="PAC"/>
    <property type="match status" value="1"/>
</dbReference>
<feature type="transmembrane region" description="Helical" evidence="12">
    <location>
        <begin position="250"/>
        <end position="268"/>
    </location>
</feature>
<comment type="similarity">
    <text evidence="3">Belongs to the sodium:solute symporter (SSF) (TC 2.A.21) family.</text>
</comment>
<evidence type="ECO:0000256" key="5">
    <source>
        <dbReference type="ARBA" id="ARBA00022553"/>
    </source>
</evidence>
<keyword evidence="7" id="KW-0813">Transport</keyword>
<sequence length="1124" mass="125967">MIADTGIGQSMLFIFLAAYLLLLLGIAWWGAQAEQGSRWMNLTHSRWVYTLSLSVYCTSWTYFGIVGSASLSGGLYLAIFWGSILAFFFSSVLLRRMIAVKNLYRVTSIADFLSARYFRSQSIAALVSIMAVVGVMPYIALQLKAINNSFELISQNSASVMNEWIPIGSASFMVLFTILFGLRHLDTTERHPGVVLAMALESLVKLLAFICAGLLVTYGLFDGFGDIFSQAEALRQTEARFQGYQSTPTFVQWICYLLISASAIFFLPRQFHLAVVENSDPNHVRTAQWGLPFYLFLILLFVIPISLGGLIMGYSPQQADTFVLLLPLQTNSPWLSLFVFIGGFSAAMGMIVISAMSMSVMFTNHLLLPVLEVTPGLKWLRRHLLKLRWLAVALFLFISYQFNAHVGESYMLASMGILSFVAVLQFAPAALGGLFWRKASKVGAFTGLLLGFLMWCYTLLLPALMKSGWLTFPWLQSQIMTSWLNPEAFMGLEGLDSISHGVIWTLIFNVTGYLFFSLLFPGNQEEHDYNQEFTEVLQQEISEQPSIELPHNIFLPNKIGLVKALLEEYLQHHEAQELLQQALESLGLSEQSYVTLMDLNRFHKEISHRLSGSIGAASAYKALSRVNLITQSEQEAIRNLYTDILNQLNISPHELQAKISYYQERENLIVRHSEEQAETIQLLKEQMSERAKAESARIETEHRLQAILDHAPSVIYMKDLEGRYLLVNREFCRIFNLPLNEVIGKNDFDIFSEESARLFQANDLAVVASKQPQESEEVAHHIDGIHTYISMKFPIFNDQNEVIASGGVSTDISDRKASEDQLLRFNQALEEKVKLRTQRLEESNSALQKTLQNLKATQDQLIEAEKMASLGSLVAGVAHEINTPVGIGVTAASAMLQATTDLILKIEAESLTRSDLEDYLDLSQESNSLVLSNLQRAAELVRTFKQVAVDQSAEDLREFILDQYIQDLIASLKPVLSNVQVEVNCPENIVMFSYPGALAQVITNMITNAIDHGFNAREQYSPDNKVNITINLLSESELNLTFSDNGKGVPKEILGRIFEPFVTTARGKGGSGLGAHIIYNLVTRKLRGHIKAESREGEGLTLYIQIPLDVRELDDFSDTTFFEI</sequence>
<feature type="domain" description="Histidine kinase" evidence="13">
    <location>
        <begin position="876"/>
        <end position="1110"/>
    </location>
</feature>
<evidence type="ECO:0000259" key="13">
    <source>
        <dbReference type="PROSITE" id="PS50109"/>
    </source>
</evidence>
<keyword evidence="17" id="KW-1185">Reference proteome</keyword>
<dbReference type="InterPro" id="IPR001734">
    <property type="entry name" value="Na/solute_symporter"/>
</dbReference>
<dbReference type="InterPro" id="IPR018212">
    <property type="entry name" value="Na/solute_symporter_CS"/>
</dbReference>
<dbReference type="CDD" id="cd00130">
    <property type="entry name" value="PAS"/>
    <property type="match status" value="1"/>
</dbReference>
<comment type="catalytic activity">
    <reaction evidence="1">
        <text>ATP + protein L-histidine = ADP + protein N-phospho-L-histidine.</text>
        <dbReference type="EC" id="2.7.13.3"/>
    </reaction>
</comment>
<dbReference type="InterPro" id="IPR003661">
    <property type="entry name" value="HisK_dim/P_dom"/>
</dbReference>
<evidence type="ECO:0000256" key="11">
    <source>
        <dbReference type="SAM" id="Coils"/>
    </source>
</evidence>
<keyword evidence="6 12" id="KW-0812">Transmembrane</keyword>
<dbReference type="STRING" id="64969.SAMN02745127_01700"/>
<evidence type="ECO:0000256" key="8">
    <source>
        <dbReference type="ARBA" id="ARBA00022989"/>
    </source>
</evidence>
<feature type="transmembrane region" description="Helical" evidence="12">
    <location>
        <begin position="410"/>
        <end position="435"/>
    </location>
</feature>
<dbReference type="SMART" id="SM00387">
    <property type="entry name" value="HATPase_c"/>
    <property type="match status" value="1"/>
</dbReference>
<feature type="transmembrane region" description="Helical" evidence="12">
    <location>
        <begin position="334"/>
        <end position="356"/>
    </location>
</feature>
<dbReference type="Gene3D" id="1.10.287.130">
    <property type="match status" value="1"/>
</dbReference>
<keyword evidence="5" id="KW-0597">Phosphoprotein</keyword>
<dbReference type="GO" id="GO:0006814">
    <property type="term" value="P:sodium ion transport"/>
    <property type="evidence" value="ECO:0007669"/>
    <property type="project" value="UniProtKB-KW"/>
</dbReference>
<dbReference type="Gene3D" id="3.30.450.20">
    <property type="entry name" value="PAS domain"/>
    <property type="match status" value="1"/>
</dbReference>
<feature type="transmembrane region" description="Helical" evidence="12">
    <location>
        <begin position="12"/>
        <end position="31"/>
    </location>
</feature>
<dbReference type="PROSITE" id="PS50112">
    <property type="entry name" value="PAS"/>
    <property type="match status" value="1"/>
</dbReference>